<dbReference type="RefSeq" id="WP_309874864.1">
    <property type="nucleotide sequence ID" value="NZ_CP133838.1"/>
</dbReference>
<reference evidence="1 2" key="1">
    <citation type="submission" date="2023-09" db="EMBL/GenBank/DDBJ databases">
        <title>Buttiauxella selenatireducens sp. nov., isolated from the rhizosphere of Cardamine hupingshanesis.</title>
        <authorList>
            <person name="Zhang S."/>
            <person name="Xu Z."/>
            <person name="Wang H."/>
            <person name="Guo Y."/>
        </authorList>
    </citation>
    <scope>NUCLEOTIDE SEQUENCE [LARGE SCALE GENOMIC DNA]</scope>
    <source>
        <strain evidence="1 2">R73</strain>
    </source>
</reference>
<accession>A0ABY9S5F3</accession>
<proteinExistence type="predicted"/>
<evidence type="ECO:0000313" key="2">
    <source>
        <dbReference type="Proteomes" id="UP001246690"/>
    </source>
</evidence>
<name>A0ABY9S5F3_9ENTR</name>
<dbReference type="EMBL" id="CP133838">
    <property type="protein sequence ID" value="WMY72736.1"/>
    <property type="molecule type" value="Genomic_DNA"/>
</dbReference>
<evidence type="ECO:0000313" key="1">
    <source>
        <dbReference type="EMBL" id="WMY72736.1"/>
    </source>
</evidence>
<protein>
    <submittedName>
        <fullName evidence="1">Uncharacterized protein</fullName>
    </submittedName>
</protein>
<keyword evidence="2" id="KW-1185">Reference proteome</keyword>
<organism evidence="1 2">
    <name type="scientific">Buttiauxella selenatireducens</name>
    <dbReference type="NCBI Taxonomy" id="3073902"/>
    <lineage>
        <taxon>Bacteria</taxon>
        <taxon>Pseudomonadati</taxon>
        <taxon>Pseudomonadota</taxon>
        <taxon>Gammaproteobacteria</taxon>
        <taxon>Enterobacterales</taxon>
        <taxon>Enterobacteriaceae</taxon>
        <taxon>Buttiauxella</taxon>
    </lineage>
</organism>
<sequence>MLSPSSLIKSMHNASRADVEQYCNVASVTKENLIAGLGAIGDLMFWAASGNERIEGEDAEACLRTIGLMLQTTTALIEGIDAAHEDLEFAKRNQGRKL</sequence>
<dbReference type="Proteomes" id="UP001246690">
    <property type="component" value="Chromosome"/>
</dbReference>
<gene>
    <name evidence="1" type="ORF">RHD99_14780</name>
</gene>